<dbReference type="Proteomes" id="UP000036681">
    <property type="component" value="Unplaced"/>
</dbReference>
<keyword evidence="1" id="KW-0812">Transmembrane</keyword>
<keyword evidence="2" id="KW-1185">Reference proteome</keyword>
<feature type="transmembrane region" description="Helical" evidence="1">
    <location>
        <begin position="320"/>
        <end position="344"/>
    </location>
</feature>
<proteinExistence type="predicted"/>
<feature type="transmembrane region" description="Helical" evidence="1">
    <location>
        <begin position="116"/>
        <end position="134"/>
    </location>
</feature>
<keyword evidence="1" id="KW-1133">Transmembrane helix</keyword>
<feature type="transmembrane region" description="Helical" evidence="1">
    <location>
        <begin position="173"/>
        <end position="193"/>
    </location>
</feature>
<organism evidence="2 3">
    <name type="scientific">Ascaris lumbricoides</name>
    <name type="common">Giant roundworm</name>
    <dbReference type="NCBI Taxonomy" id="6252"/>
    <lineage>
        <taxon>Eukaryota</taxon>
        <taxon>Metazoa</taxon>
        <taxon>Ecdysozoa</taxon>
        <taxon>Nematoda</taxon>
        <taxon>Chromadorea</taxon>
        <taxon>Rhabditida</taxon>
        <taxon>Spirurina</taxon>
        <taxon>Ascaridomorpha</taxon>
        <taxon>Ascaridoidea</taxon>
        <taxon>Ascarididae</taxon>
        <taxon>Ascaris</taxon>
    </lineage>
</organism>
<feature type="transmembrane region" description="Helical" evidence="1">
    <location>
        <begin position="286"/>
        <end position="308"/>
    </location>
</feature>
<protein>
    <submittedName>
        <fullName evidence="3">Uncharacterized protein</fullName>
    </submittedName>
</protein>
<feature type="transmembrane region" description="Helical" evidence="1">
    <location>
        <begin position="86"/>
        <end position="104"/>
    </location>
</feature>
<accession>A0A0M3II59</accession>
<feature type="transmembrane region" description="Helical" evidence="1">
    <location>
        <begin position="260"/>
        <end position="280"/>
    </location>
</feature>
<sequence>MLRLGKYASQFAEKAQEVIEPTMYDVKEAITAALQDMSQLDANETDNRNSLLELYLGCSVLSIGLSAGEISGAFLLGTLYEYIFDWWWELALVFMLPLYVYLTFRKNAALDEIERRVNLFGLALCIGSFMGHLLGKRLVATMPAVIFIQPLIIGLAVDNELSPPSVYSDRRCLLGISSAAGVLFAILLVLFHGLTLSLDEIERRVNLFGLALCIGSFMGHLLGKRLVATMPAVIFIQPLIIGLAVDNELSPPSVYSDRRCLLGISSAAGVLFAILLVLFHGLTLCAISTILLQAAFLFAHFQVTIYCISNKIYGASEAQLCYIIITLLTHVITGGLMGSSAAAMQNDSA</sequence>
<dbReference type="AlphaFoldDB" id="A0A0M3II59"/>
<keyword evidence="1" id="KW-0472">Membrane</keyword>
<evidence type="ECO:0000256" key="1">
    <source>
        <dbReference type="SAM" id="Phobius"/>
    </source>
</evidence>
<dbReference type="WBParaSite" id="ALUE_0001819101-mRNA-1">
    <property type="protein sequence ID" value="ALUE_0001819101-mRNA-1"/>
    <property type="gene ID" value="ALUE_0001819101"/>
</dbReference>
<name>A0A0M3II59_ASCLU</name>
<evidence type="ECO:0000313" key="3">
    <source>
        <dbReference type="WBParaSite" id="ALUE_0001819101-mRNA-1"/>
    </source>
</evidence>
<feature type="transmembrane region" description="Helical" evidence="1">
    <location>
        <begin position="54"/>
        <end position="80"/>
    </location>
</feature>
<feature type="transmembrane region" description="Helical" evidence="1">
    <location>
        <begin position="205"/>
        <end position="223"/>
    </location>
</feature>
<evidence type="ECO:0000313" key="2">
    <source>
        <dbReference type="Proteomes" id="UP000036681"/>
    </source>
</evidence>
<reference evidence="3" key="1">
    <citation type="submission" date="2017-02" db="UniProtKB">
        <authorList>
            <consortium name="WormBaseParasite"/>
        </authorList>
    </citation>
    <scope>IDENTIFICATION</scope>
</reference>